<dbReference type="SUPFAM" id="SSF52200">
    <property type="entry name" value="Toll/Interleukin receptor TIR domain"/>
    <property type="match status" value="1"/>
</dbReference>
<dbReference type="PANTHER" id="PTHR24365:SF541">
    <property type="entry name" value="PROTEIN TOLL-RELATED"/>
    <property type="match status" value="1"/>
</dbReference>
<dbReference type="Gene3D" id="3.40.50.10140">
    <property type="entry name" value="Toll/interleukin-1 receptor homology (TIR) domain"/>
    <property type="match status" value="1"/>
</dbReference>
<dbReference type="InterPro" id="IPR000157">
    <property type="entry name" value="TIR_dom"/>
</dbReference>
<dbReference type="InterPro" id="IPR001611">
    <property type="entry name" value="Leu-rich_rpt"/>
</dbReference>
<evidence type="ECO:0000256" key="5">
    <source>
        <dbReference type="ARBA" id="ARBA00022729"/>
    </source>
</evidence>
<evidence type="ECO:0000256" key="6">
    <source>
        <dbReference type="ARBA" id="ARBA00022737"/>
    </source>
</evidence>
<dbReference type="VEuPathDB" id="VectorBase:BGLB017723"/>
<dbReference type="GO" id="GO:0002224">
    <property type="term" value="P:toll-like receptor signaling pathway"/>
    <property type="evidence" value="ECO:0007669"/>
    <property type="project" value="InterPro"/>
</dbReference>
<evidence type="ECO:0000256" key="7">
    <source>
        <dbReference type="ARBA" id="ARBA00022989"/>
    </source>
</evidence>
<dbReference type="OrthoDB" id="6138589at2759"/>
<organism evidence="14 15">
    <name type="scientific">Biomphalaria glabrata</name>
    <name type="common">Bloodfluke planorb</name>
    <name type="synonym">Freshwater snail</name>
    <dbReference type="NCBI Taxonomy" id="6526"/>
    <lineage>
        <taxon>Eukaryota</taxon>
        <taxon>Metazoa</taxon>
        <taxon>Spiralia</taxon>
        <taxon>Lophotrochozoa</taxon>
        <taxon>Mollusca</taxon>
        <taxon>Gastropoda</taxon>
        <taxon>Heterobranchia</taxon>
        <taxon>Euthyneura</taxon>
        <taxon>Panpulmonata</taxon>
        <taxon>Hygrophila</taxon>
        <taxon>Lymnaeoidea</taxon>
        <taxon>Planorbidae</taxon>
        <taxon>Biomphalaria</taxon>
    </lineage>
</organism>
<keyword evidence="6" id="KW-0677">Repeat</keyword>
<evidence type="ECO:0000256" key="10">
    <source>
        <dbReference type="ARBA" id="ARBA00023180"/>
    </source>
</evidence>
<evidence type="ECO:0000256" key="2">
    <source>
        <dbReference type="ARBA" id="ARBA00009634"/>
    </source>
</evidence>
<dbReference type="InterPro" id="IPR032675">
    <property type="entry name" value="LRR_dom_sf"/>
</dbReference>
<feature type="signal peptide" evidence="12">
    <location>
        <begin position="1"/>
        <end position="18"/>
    </location>
</feature>
<reference evidence="14" key="1">
    <citation type="submission" date="2020-05" db="UniProtKB">
        <authorList>
            <consortium name="EnsemblMetazoa"/>
        </authorList>
    </citation>
    <scope>IDENTIFICATION</scope>
    <source>
        <strain evidence="14">BB02</strain>
    </source>
</reference>
<dbReference type="GO" id="GO:0004888">
    <property type="term" value="F:transmembrane signaling receptor activity"/>
    <property type="evidence" value="ECO:0007669"/>
    <property type="project" value="InterPro"/>
</dbReference>
<proteinExistence type="inferred from homology"/>
<feature type="domain" description="TIR" evidence="13">
    <location>
        <begin position="716"/>
        <end position="859"/>
    </location>
</feature>
<keyword evidence="9" id="KW-0675">Receptor</keyword>
<dbReference type="PRINTS" id="PR00019">
    <property type="entry name" value="LEURICHRPT"/>
</dbReference>
<feature type="transmembrane region" description="Helical" evidence="11">
    <location>
        <begin position="663"/>
        <end position="686"/>
    </location>
</feature>
<evidence type="ECO:0000256" key="11">
    <source>
        <dbReference type="SAM" id="Phobius"/>
    </source>
</evidence>
<dbReference type="KEGG" id="bgt:106051606"/>
<name>A0A2C9KD71_BIOGL</name>
<dbReference type="SMART" id="SM00369">
    <property type="entry name" value="LRR_TYP"/>
    <property type="match status" value="6"/>
</dbReference>
<comment type="subcellular location">
    <subcellularLocation>
        <location evidence="1">Membrane</location>
        <topology evidence="1">Single-pass type I membrane protein</topology>
    </subcellularLocation>
</comment>
<dbReference type="GO" id="GO:0005886">
    <property type="term" value="C:plasma membrane"/>
    <property type="evidence" value="ECO:0007669"/>
    <property type="project" value="TreeGrafter"/>
</dbReference>
<evidence type="ECO:0000256" key="12">
    <source>
        <dbReference type="SAM" id="SignalP"/>
    </source>
</evidence>
<accession>A0A2C9KD71</accession>
<keyword evidence="5 12" id="KW-0732">Signal</keyword>
<dbReference type="PRINTS" id="PR01537">
    <property type="entry name" value="INTRLKN1R1F"/>
</dbReference>
<dbReference type="InterPro" id="IPR035897">
    <property type="entry name" value="Toll_tir_struct_dom_sf"/>
</dbReference>
<evidence type="ECO:0000256" key="3">
    <source>
        <dbReference type="ARBA" id="ARBA00022614"/>
    </source>
</evidence>
<dbReference type="AlphaFoldDB" id="A0A2C9KD71"/>
<dbReference type="STRING" id="6526.A0A2C9KD71"/>
<evidence type="ECO:0000313" key="15">
    <source>
        <dbReference type="Proteomes" id="UP000076420"/>
    </source>
</evidence>
<keyword evidence="10" id="KW-0325">Glycoprotein</keyword>
<evidence type="ECO:0000256" key="9">
    <source>
        <dbReference type="ARBA" id="ARBA00023170"/>
    </source>
</evidence>
<sequence length="863" mass="98714">MLRSAMVLCVFVTSLLSSFDVMDFFPPTPGNNSASEYDNVVTMSSSKSSSQSFKHYETENSVSENSEQDVHNVREIIYNFQYLDARSCPPCICYQRKDNIVDADCSNRQFLRMPTELPVTIKTLNMSLNRMVELNTSNLTKYSQLGSLILRSNPRLIKVSGQSQENISSAMRTLDLSYNNISTIEDSSFRCFVNLQELMLSGNSLIDISSAMFEGLENLKSLSLSRNKIRFLNVSTFDNLANLEVLDLSRNQLNYNNRSMPHLVFEKLVHLRQLYLQGNVNNRQLYPSLSLSRLIQLTSLYIDVNVGSKLGPEVKTLTRLTTLVFGGHTGHCGLRNITKDFLENTPYLRTLIMFGCNLYHIDQPLSLNLRNDSFAANFGMLLLLLVSRRFTLEKTAGCVDPDQSFTAQDDPQRDGLPPKLRLVQATRFYFFDTSLLRRNWRLNNSLTSICFTNNFLVRWGEWTLPSKIQNADLSHNYAMKLTESFFRPNNSLISLNISNNILGESFAALDSGKVFSRLGYLRFLDISMNLLYRLPRGFLSGLKSLEVLLATNNKLQALNLSLSHMSSVWLMNFSQNSITWIDKVTRDDLDFLALSKTVSLDISFNPLPCTCDGVEVLNWMAFTNVRLVNQMYLKCQTNTGEIVSFGDLQERAEQVQRACASKAIVLVISISSAVVVTLMVTLALVYRFRWKLRYLRNIALAKYAGFKPKKVTGKKFQHDAYILYEDQTINFVFNDFIQELEVKRGHRLLLVDRDIMPGTYMTTAILSAVQNSYKTIPVVSPYFFDGLYSEYAVKMAVMEEIYEPRPVLHLCLYQPTDHEGMSKDLLSIMQRNHYTEFPPDPDMNEELVKQFWDQLSNVIQQRD</sequence>
<dbReference type="PROSITE" id="PS51450">
    <property type="entry name" value="LRR"/>
    <property type="match status" value="1"/>
</dbReference>
<evidence type="ECO:0000256" key="4">
    <source>
        <dbReference type="ARBA" id="ARBA00022692"/>
    </source>
</evidence>
<keyword evidence="7 11" id="KW-1133">Transmembrane helix</keyword>
<protein>
    <recommendedName>
        <fullName evidence="13">TIR domain-containing protein</fullName>
    </recommendedName>
</protein>
<evidence type="ECO:0000256" key="8">
    <source>
        <dbReference type="ARBA" id="ARBA00023136"/>
    </source>
</evidence>
<dbReference type="Gene3D" id="3.80.10.10">
    <property type="entry name" value="Ribonuclease Inhibitor"/>
    <property type="match status" value="2"/>
</dbReference>
<keyword evidence="8 11" id="KW-0472">Membrane</keyword>
<keyword evidence="4 11" id="KW-0812">Transmembrane</keyword>
<dbReference type="InterPro" id="IPR017241">
    <property type="entry name" value="Toll-like_receptor"/>
</dbReference>
<evidence type="ECO:0000313" key="14">
    <source>
        <dbReference type="EnsemblMetazoa" id="BGLB017723-PA"/>
    </source>
</evidence>
<dbReference type="VEuPathDB" id="VectorBase:BGLAX_040417"/>
<dbReference type="PANTHER" id="PTHR24365">
    <property type="entry name" value="TOLL-LIKE RECEPTOR"/>
    <property type="match status" value="1"/>
</dbReference>
<dbReference type="PIRSF" id="PIRSF037595">
    <property type="entry name" value="Toll-like_receptor"/>
    <property type="match status" value="1"/>
</dbReference>
<feature type="chain" id="PRO_5012474417" description="TIR domain-containing protein" evidence="12">
    <location>
        <begin position="19"/>
        <end position="863"/>
    </location>
</feature>
<gene>
    <name evidence="14" type="primary">106051606</name>
</gene>
<evidence type="ECO:0000256" key="1">
    <source>
        <dbReference type="ARBA" id="ARBA00004479"/>
    </source>
</evidence>
<keyword evidence="3" id="KW-0433">Leucine-rich repeat</keyword>
<evidence type="ECO:0000259" key="13">
    <source>
        <dbReference type="PROSITE" id="PS50104"/>
    </source>
</evidence>
<dbReference type="Proteomes" id="UP000076420">
    <property type="component" value="Unassembled WGS sequence"/>
</dbReference>
<dbReference type="GO" id="GO:0006955">
    <property type="term" value="P:immune response"/>
    <property type="evidence" value="ECO:0007669"/>
    <property type="project" value="InterPro"/>
</dbReference>
<dbReference type="InterPro" id="IPR003591">
    <property type="entry name" value="Leu-rich_rpt_typical-subtyp"/>
</dbReference>
<dbReference type="Pfam" id="PF13855">
    <property type="entry name" value="LRR_8"/>
    <property type="match status" value="1"/>
</dbReference>
<dbReference type="SUPFAM" id="SSF52058">
    <property type="entry name" value="L domain-like"/>
    <property type="match status" value="1"/>
</dbReference>
<dbReference type="PROSITE" id="PS50104">
    <property type="entry name" value="TIR"/>
    <property type="match status" value="1"/>
</dbReference>
<comment type="similarity">
    <text evidence="2">Belongs to the Toll-like receptor family.</text>
</comment>
<dbReference type="EnsemblMetazoa" id="BGLB017723-RA">
    <property type="protein sequence ID" value="BGLB017723-PA"/>
    <property type="gene ID" value="BGLB017723"/>
</dbReference>